<gene>
    <name evidence="2" type="ORF">BWZ43_00660</name>
</gene>
<comment type="caution">
    <text evidence="2">The sequence shown here is derived from an EMBL/GenBank/DDBJ whole genome shotgun (WGS) entry which is preliminary data.</text>
</comment>
<organism evidence="2 3">
    <name type="scientific">Heyndrickxia oleronia</name>
    <dbReference type="NCBI Taxonomy" id="38875"/>
    <lineage>
        <taxon>Bacteria</taxon>
        <taxon>Bacillati</taxon>
        <taxon>Bacillota</taxon>
        <taxon>Bacilli</taxon>
        <taxon>Bacillales</taxon>
        <taxon>Bacillaceae</taxon>
        <taxon>Heyndrickxia</taxon>
    </lineage>
</organism>
<evidence type="ECO:0000313" key="3">
    <source>
        <dbReference type="Proteomes" id="UP000189761"/>
    </source>
</evidence>
<evidence type="ECO:0000313" key="2">
    <source>
        <dbReference type="EMBL" id="OOP70295.1"/>
    </source>
</evidence>
<evidence type="ECO:0008006" key="4">
    <source>
        <dbReference type="Google" id="ProtNLM"/>
    </source>
</evidence>
<keyword evidence="1" id="KW-0812">Transmembrane</keyword>
<dbReference type="EMBL" id="MTLA01000005">
    <property type="protein sequence ID" value="OOP70295.1"/>
    <property type="molecule type" value="Genomic_DNA"/>
</dbReference>
<dbReference type="RefSeq" id="WP_058003582.1">
    <property type="nucleotide sequence ID" value="NZ_CP065424.1"/>
</dbReference>
<name>A0A8E2IFR4_9BACI</name>
<proteinExistence type="predicted"/>
<dbReference type="Proteomes" id="UP000189761">
    <property type="component" value="Unassembled WGS sequence"/>
</dbReference>
<feature type="transmembrane region" description="Helical" evidence="1">
    <location>
        <begin position="29"/>
        <end position="47"/>
    </location>
</feature>
<keyword evidence="3" id="KW-1185">Reference proteome</keyword>
<reference evidence="2 3" key="1">
    <citation type="submission" date="2017-01" db="EMBL/GenBank/DDBJ databases">
        <title>Draft genome sequence of Bacillus oleronius.</title>
        <authorList>
            <person name="Allam M."/>
        </authorList>
    </citation>
    <scope>NUCLEOTIDE SEQUENCE [LARGE SCALE GENOMIC DNA]</scope>
    <source>
        <strain evidence="2 3">DSM 9356</strain>
    </source>
</reference>
<keyword evidence="1" id="KW-1133">Transmembrane helix</keyword>
<accession>A0A8E2IFR4</accession>
<protein>
    <recommendedName>
        <fullName evidence="4">Holin</fullName>
    </recommendedName>
</protein>
<sequence length="81" mass="8721">MFQIYDVALIPLIAGLVELAKRAGLPIKYSPYVAIILGLLLSFFYLTDNIKEGIIVGLMLGLSASGLYSSSKNITKNSNGK</sequence>
<feature type="transmembrane region" description="Helical" evidence="1">
    <location>
        <begin position="53"/>
        <end position="71"/>
    </location>
</feature>
<keyword evidence="1" id="KW-0472">Membrane</keyword>
<evidence type="ECO:0000256" key="1">
    <source>
        <dbReference type="SAM" id="Phobius"/>
    </source>
</evidence>
<dbReference type="AlphaFoldDB" id="A0A8E2IFR4"/>